<keyword evidence="4" id="KW-1185">Reference proteome</keyword>
<dbReference type="InterPro" id="IPR036390">
    <property type="entry name" value="WH_DNA-bd_sf"/>
</dbReference>
<dbReference type="InterPro" id="IPR036388">
    <property type="entry name" value="WH-like_DNA-bd_sf"/>
</dbReference>
<dbReference type="InterPro" id="IPR039422">
    <property type="entry name" value="MarR/SlyA-like"/>
</dbReference>
<gene>
    <name evidence="3" type="ORF">GCM10022226_64430</name>
</gene>
<dbReference type="Gene3D" id="1.10.10.10">
    <property type="entry name" value="Winged helix-like DNA-binding domain superfamily/Winged helix DNA-binding domain"/>
    <property type="match status" value="1"/>
</dbReference>
<evidence type="ECO:0000256" key="1">
    <source>
        <dbReference type="SAM" id="MobiDB-lite"/>
    </source>
</evidence>
<evidence type="ECO:0000259" key="2">
    <source>
        <dbReference type="PROSITE" id="PS50995"/>
    </source>
</evidence>
<evidence type="ECO:0000313" key="4">
    <source>
        <dbReference type="Proteomes" id="UP001500888"/>
    </source>
</evidence>
<dbReference type="InterPro" id="IPR000835">
    <property type="entry name" value="HTH_MarR-typ"/>
</dbReference>
<protein>
    <recommendedName>
        <fullName evidence="2">HTH marR-type domain-containing protein</fullName>
    </recommendedName>
</protein>
<dbReference type="PANTHER" id="PTHR33164:SF43">
    <property type="entry name" value="HTH-TYPE TRANSCRIPTIONAL REPRESSOR YETL"/>
    <property type="match status" value="1"/>
</dbReference>
<accession>A0ABP7J3W8</accession>
<dbReference type="SUPFAM" id="SSF46785">
    <property type="entry name" value="Winged helix' DNA-binding domain"/>
    <property type="match status" value="1"/>
</dbReference>
<dbReference type="RefSeq" id="WP_344949001.1">
    <property type="nucleotide sequence ID" value="NZ_BAAAZR010000036.1"/>
</dbReference>
<dbReference type="SMART" id="SM00347">
    <property type="entry name" value="HTH_MARR"/>
    <property type="match status" value="1"/>
</dbReference>
<dbReference type="Proteomes" id="UP001500888">
    <property type="component" value="Unassembled WGS sequence"/>
</dbReference>
<dbReference type="Pfam" id="PF12802">
    <property type="entry name" value="MarR_2"/>
    <property type="match status" value="1"/>
</dbReference>
<proteinExistence type="predicted"/>
<feature type="region of interest" description="Disordered" evidence="1">
    <location>
        <begin position="1"/>
        <end position="30"/>
    </location>
</feature>
<feature type="domain" description="HTH marR-type" evidence="2">
    <location>
        <begin position="27"/>
        <end position="161"/>
    </location>
</feature>
<dbReference type="PROSITE" id="PS50995">
    <property type="entry name" value="HTH_MARR_2"/>
    <property type="match status" value="1"/>
</dbReference>
<reference evidence="4" key="1">
    <citation type="journal article" date="2019" name="Int. J. Syst. Evol. Microbiol.">
        <title>The Global Catalogue of Microorganisms (GCM) 10K type strain sequencing project: providing services to taxonomists for standard genome sequencing and annotation.</title>
        <authorList>
            <consortium name="The Broad Institute Genomics Platform"/>
            <consortium name="The Broad Institute Genome Sequencing Center for Infectious Disease"/>
            <person name="Wu L."/>
            <person name="Ma J."/>
        </authorList>
    </citation>
    <scope>NUCLEOTIDE SEQUENCE [LARGE SCALE GENOMIC DNA]</scope>
    <source>
        <strain evidence="4">JCM 16908</strain>
    </source>
</reference>
<organism evidence="3 4">
    <name type="scientific">Sphaerisporangium flaviroseum</name>
    <dbReference type="NCBI Taxonomy" id="509199"/>
    <lineage>
        <taxon>Bacteria</taxon>
        <taxon>Bacillati</taxon>
        <taxon>Actinomycetota</taxon>
        <taxon>Actinomycetes</taxon>
        <taxon>Streptosporangiales</taxon>
        <taxon>Streptosporangiaceae</taxon>
        <taxon>Sphaerisporangium</taxon>
    </lineage>
</organism>
<dbReference type="EMBL" id="BAAAZR010000036">
    <property type="protein sequence ID" value="GAA3834203.1"/>
    <property type="molecule type" value="Genomic_DNA"/>
</dbReference>
<sequence>MSNDLADPRPNDHHAPDTGRDADGGHDPDISTRVWRGMRTLVLDRYDRRKEVCEALDMSFIRAKALRRLASAPMTMRQLAAELSTDAPYTTIVVDDLVRRGMVVRDVHPEDRRQKIVTVTAEGANAAALAEAILGEPPPPLLDLDATDLATLDRIIATLTR</sequence>
<evidence type="ECO:0000313" key="3">
    <source>
        <dbReference type="EMBL" id="GAA3834203.1"/>
    </source>
</evidence>
<name>A0ABP7J3W8_9ACTN</name>
<dbReference type="PANTHER" id="PTHR33164">
    <property type="entry name" value="TRANSCRIPTIONAL REGULATOR, MARR FAMILY"/>
    <property type="match status" value="1"/>
</dbReference>
<comment type="caution">
    <text evidence="3">The sequence shown here is derived from an EMBL/GenBank/DDBJ whole genome shotgun (WGS) entry which is preliminary data.</text>
</comment>